<dbReference type="AlphaFoldDB" id="A0A1F5Z134"/>
<dbReference type="GO" id="GO:0016853">
    <property type="term" value="F:isomerase activity"/>
    <property type="evidence" value="ECO:0007669"/>
    <property type="project" value="InterPro"/>
</dbReference>
<dbReference type="PANTHER" id="PTHR11122:SF13">
    <property type="entry name" value="GLUCOSE-6-PHOSPHATE 1-EPIMERASE"/>
    <property type="match status" value="1"/>
</dbReference>
<dbReference type="InterPro" id="IPR008183">
    <property type="entry name" value="Aldose_1/G6P_1-epimerase"/>
</dbReference>
<dbReference type="Gene3D" id="2.70.98.10">
    <property type="match status" value="1"/>
</dbReference>
<gene>
    <name evidence="1" type="ORF">A3F83_15390</name>
</gene>
<dbReference type="PANTHER" id="PTHR11122">
    <property type="entry name" value="APOSPORY-ASSOCIATED PROTEIN C-RELATED"/>
    <property type="match status" value="1"/>
</dbReference>
<accession>A0A1F5Z134</accession>
<dbReference type="STRING" id="1817867.A3F83_15390"/>
<dbReference type="Proteomes" id="UP000179129">
    <property type="component" value="Unassembled WGS sequence"/>
</dbReference>
<evidence type="ECO:0008006" key="3">
    <source>
        <dbReference type="Google" id="ProtNLM"/>
    </source>
</evidence>
<reference evidence="1 2" key="1">
    <citation type="journal article" date="2016" name="Nat. Commun.">
        <title>Thousands of microbial genomes shed light on interconnected biogeochemical processes in an aquifer system.</title>
        <authorList>
            <person name="Anantharaman K."/>
            <person name="Brown C.T."/>
            <person name="Hug L.A."/>
            <person name="Sharon I."/>
            <person name="Castelle C.J."/>
            <person name="Probst A.J."/>
            <person name="Thomas B.C."/>
            <person name="Singh A."/>
            <person name="Wilkins M.J."/>
            <person name="Karaoz U."/>
            <person name="Brodie E.L."/>
            <person name="Williams K.H."/>
            <person name="Hubbard S.S."/>
            <person name="Banfield J.F."/>
        </authorList>
    </citation>
    <scope>NUCLEOTIDE SEQUENCE [LARGE SCALE GENOMIC DNA]</scope>
</reference>
<proteinExistence type="predicted"/>
<dbReference type="InterPro" id="IPR014718">
    <property type="entry name" value="GH-type_carb-bd"/>
</dbReference>
<dbReference type="GO" id="GO:0005975">
    <property type="term" value="P:carbohydrate metabolic process"/>
    <property type="evidence" value="ECO:0007669"/>
    <property type="project" value="InterPro"/>
</dbReference>
<protein>
    <recommendedName>
        <fullName evidence="3">Aldose epimerase</fullName>
    </recommendedName>
</protein>
<comment type="caution">
    <text evidence="1">The sequence shown here is derived from an EMBL/GenBank/DDBJ whole genome shotgun (WGS) entry which is preliminary data.</text>
</comment>
<evidence type="ECO:0000313" key="2">
    <source>
        <dbReference type="Proteomes" id="UP000179129"/>
    </source>
</evidence>
<dbReference type="GO" id="GO:0030246">
    <property type="term" value="F:carbohydrate binding"/>
    <property type="evidence" value="ECO:0007669"/>
    <property type="project" value="InterPro"/>
</dbReference>
<evidence type="ECO:0000313" key="1">
    <source>
        <dbReference type="EMBL" id="OGG06116.1"/>
    </source>
</evidence>
<organism evidence="1 2">
    <name type="scientific">Candidatus Glassbacteria bacterium RIFCSPLOWO2_12_FULL_58_11</name>
    <dbReference type="NCBI Taxonomy" id="1817867"/>
    <lineage>
        <taxon>Bacteria</taxon>
        <taxon>Candidatus Glassiibacteriota</taxon>
    </lineage>
</organism>
<dbReference type="SUPFAM" id="SSF74650">
    <property type="entry name" value="Galactose mutarotase-like"/>
    <property type="match status" value="1"/>
</dbReference>
<dbReference type="EMBL" id="MFIX01000031">
    <property type="protein sequence ID" value="OGG06116.1"/>
    <property type="molecule type" value="Genomic_DNA"/>
</dbReference>
<sequence length="317" mass="35167">MSSYAVKPDDKTKIDLLLDERSGSRVVINRHGGEVIGYRIAGPQGEIPLLYRDSLAQPPEKGWKNHATILFPIVGGIKNKESRLGSRVVRSPGNHGVARNSDFSLVESSSRGAASARYRLAANDYTRGFYPFEFQLDMLYRLEGNVLTTTFEITNPGAEPLYFCFGWHPGFRTPVIPGKGSKESCRLLFPEGSIRKYHNNEHCRLTGETSMIRVGGALPRTEKELEATLMYEIDDPSLRTVTLEDPAAGISIRVDFPDLPHLGLWSEPGDEFICIEPWQGMDDHEEQEPFDQKVGIVVLPPGGKKAASVKVTPEIKG</sequence>
<dbReference type="Pfam" id="PF01263">
    <property type="entry name" value="Aldose_epim"/>
    <property type="match status" value="1"/>
</dbReference>
<dbReference type="InterPro" id="IPR011013">
    <property type="entry name" value="Gal_mutarotase_sf_dom"/>
</dbReference>
<name>A0A1F5Z134_9BACT</name>